<evidence type="ECO:0000256" key="6">
    <source>
        <dbReference type="ARBA" id="ARBA00022803"/>
    </source>
</evidence>
<dbReference type="GO" id="GO:0046813">
    <property type="term" value="P:receptor-mediated virion attachment to host cell"/>
    <property type="evidence" value="ECO:0007669"/>
    <property type="project" value="TreeGrafter"/>
</dbReference>
<keyword evidence="4" id="KW-0677">Repeat</keyword>
<dbReference type="Gene3D" id="1.25.40.10">
    <property type="entry name" value="Tetratricopeptide repeat domain"/>
    <property type="match status" value="2"/>
</dbReference>
<evidence type="ECO:0000256" key="3">
    <source>
        <dbReference type="ARBA" id="ARBA00022723"/>
    </source>
</evidence>
<dbReference type="Pfam" id="PF07719">
    <property type="entry name" value="TPR_2"/>
    <property type="match status" value="1"/>
</dbReference>
<evidence type="ECO:0000313" key="12">
    <source>
        <dbReference type="Proteomes" id="UP000001784"/>
    </source>
</evidence>
<proteinExistence type="predicted"/>
<dbReference type="InterPro" id="IPR013105">
    <property type="entry name" value="TPR_2"/>
</dbReference>
<dbReference type="InterPro" id="IPR011990">
    <property type="entry name" value="TPR-like_helical_dom_sf"/>
</dbReference>
<keyword evidence="6 9" id="KW-0802">TPR repeat</keyword>
<evidence type="ECO:0000256" key="2">
    <source>
        <dbReference type="ARBA" id="ARBA00022670"/>
    </source>
</evidence>
<dbReference type="InParanoid" id="A0LQE7"/>
<keyword evidence="8" id="KW-0482">Metalloprotease</keyword>
<dbReference type="STRING" id="335543.Sfum_3982"/>
<keyword evidence="2" id="KW-0645">Protease</keyword>
<dbReference type="GO" id="GO:0046872">
    <property type="term" value="F:metal ion binding"/>
    <property type="evidence" value="ECO:0007669"/>
    <property type="project" value="UniProtKB-KW"/>
</dbReference>
<dbReference type="AlphaFoldDB" id="A0LQE7"/>
<evidence type="ECO:0000256" key="4">
    <source>
        <dbReference type="ARBA" id="ARBA00022737"/>
    </source>
</evidence>
<keyword evidence="12" id="KW-1185">Reference proteome</keyword>
<evidence type="ECO:0000313" key="11">
    <source>
        <dbReference type="EMBL" id="ABK19649.1"/>
    </source>
</evidence>
<evidence type="ECO:0000256" key="5">
    <source>
        <dbReference type="ARBA" id="ARBA00022801"/>
    </source>
</evidence>
<reference evidence="11 12" key="1">
    <citation type="submission" date="2006-10" db="EMBL/GenBank/DDBJ databases">
        <title>Complete sequence of Syntrophobacter fumaroxidans MPOB.</title>
        <authorList>
            <consortium name="US DOE Joint Genome Institute"/>
            <person name="Copeland A."/>
            <person name="Lucas S."/>
            <person name="Lapidus A."/>
            <person name="Barry K."/>
            <person name="Detter J.C."/>
            <person name="Glavina del Rio T."/>
            <person name="Hammon N."/>
            <person name="Israni S."/>
            <person name="Pitluck S."/>
            <person name="Goltsman E.G."/>
            <person name="Martinez M."/>
            <person name="Schmutz J."/>
            <person name="Larimer F."/>
            <person name="Land M."/>
            <person name="Hauser L."/>
            <person name="Kyrpides N."/>
            <person name="Kim E."/>
            <person name="Boone D.R."/>
            <person name="Brockman F."/>
            <person name="Culley D."/>
            <person name="Ferry J."/>
            <person name="Gunsalus R."/>
            <person name="McInerney M.J."/>
            <person name="Morrison M."/>
            <person name="Plugge C."/>
            <person name="Rohlin L."/>
            <person name="Scholten J."/>
            <person name="Sieber J."/>
            <person name="Stams A.J.M."/>
            <person name="Worm P."/>
            <person name="Henstra A.M."/>
            <person name="Richardson P."/>
        </authorList>
    </citation>
    <scope>NUCLEOTIDE SEQUENCE [LARGE SCALE GENOMIC DNA]</scope>
    <source>
        <strain evidence="12">DSM 10017 / MPOB</strain>
    </source>
</reference>
<dbReference type="InterPro" id="IPR050498">
    <property type="entry name" value="Ycf3"/>
</dbReference>
<dbReference type="Gene3D" id="3.30.2010.10">
    <property type="entry name" value="Metalloproteases ('zincins'), catalytic domain"/>
    <property type="match status" value="1"/>
</dbReference>
<dbReference type="PROSITE" id="PS50005">
    <property type="entry name" value="TPR"/>
    <property type="match status" value="2"/>
</dbReference>
<evidence type="ECO:0000256" key="8">
    <source>
        <dbReference type="ARBA" id="ARBA00023049"/>
    </source>
</evidence>
<dbReference type="PANTHER" id="PTHR44858:SF1">
    <property type="entry name" value="UDP-N-ACETYLGLUCOSAMINE--PEPTIDE N-ACETYLGLUCOSAMINYLTRANSFERASE SPINDLY-RELATED"/>
    <property type="match status" value="1"/>
</dbReference>
<feature type="repeat" description="TPR" evidence="9">
    <location>
        <begin position="242"/>
        <end position="275"/>
    </location>
</feature>
<organism evidence="11 12">
    <name type="scientific">Syntrophobacter fumaroxidans (strain DSM 10017 / MPOB)</name>
    <dbReference type="NCBI Taxonomy" id="335543"/>
    <lineage>
        <taxon>Bacteria</taxon>
        <taxon>Pseudomonadati</taxon>
        <taxon>Thermodesulfobacteriota</taxon>
        <taxon>Syntrophobacteria</taxon>
        <taxon>Syntrophobacterales</taxon>
        <taxon>Syntrophobacteraceae</taxon>
        <taxon>Syntrophobacter</taxon>
    </lineage>
</organism>
<dbReference type="Pfam" id="PF13174">
    <property type="entry name" value="TPR_6"/>
    <property type="match status" value="1"/>
</dbReference>
<evidence type="ECO:0000256" key="7">
    <source>
        <dbReference type="ARBA" id="ARBA00022833"/>
    </source>
</evidence>
<dbReference type="GO" id="GO:0004222">
    <property type="term" value="F:metalloendopeptidase activity"/>
    <property type="evidence" value="ECO:0007669"/>
    <property type="project" value="InterPro"/>
</dbReference>
<feature type="domain" description="Peptidase M48" evidence="10">
    <location>
        <begin position="90"/>
        <end position="194"/>
    </location>
</feature>
<keyword evidence="7" id="KW-0862">Zinc</keyword>
<dbReference type="OrthoDB" id="5450625at2"/>
<dbReference type="HOGENOM" id="CLU_481261_0_0_7"/>
<dbReference type="EMBL" id="CP000478">
    <property type="protein sequence ID" value="ABK19649.1"/>
    <property type="molecule type" value="Genomic_DNA"/>
</dbReference>
<gene>
    <name evidence="11" type="ordered locus">Sfum_3982</name>
</gene>
<dbReference type="Proteomes" id="UP000001784">
    <property type="component" value="Chromosome"/>
</dbReference>
<feature type="repeat" description="TPR" evidence="9">
    <location>
        <begin position="390"/>
        <end position="423"/>
    </location>
</feature>
<dbReference type="InterPro" id="IPR019734">
    <property type="entry name" value="TPR_rpt"/>
</dbReference>
<keyword evidence="5" id="KW-0378">Hydrolase</keyword>
<accession>A0LQE7</accession>
<dbReference type="GO" id="GO:0009279">
    <property type="term" value="C:cell outer membrane"/>
    <property type="evidence" value="ECO:0007669"/>
    <property type="project" value="TreeGrafter"/>
</dbReference>
<dbReference type="eggNOG" id="COG4783">
    <property type="taxonomic scope" value="Bacteria"/>
</dbReference>
<comment type="cofactor">
    <cofactor evidence="1">
        <name>Zn(2+)</name>
        <dbReference type="ChEBI" id="CHEBI:29105"/>
    </cofactor>
</comment>
<evidence type="ECO:0000256" key="9">
    <source>
        <dbReference type="PROSITE-ProRule" id="PRU00339"/>
    </source>
</evidence>
<sequence length="603" mass="67408">MRALPLVFVVLFAVPVFPDWAQSYENPMETIDFWQRQYEEIRPETDARAKRAHEIFSRLVNAVGSRPGVVPRLFISKTEPKNISLPIAIPDGAVIISGRTLDICSGNTKAADDRLAFVLGHELAHLLKDDFWHMKFFNALKTAEAGNPADAKTLAELRAIAGSTDQVLAKELQADEYGIIYAAMAGFDTRAVVDDGKVSFFVEWLQAVDPAYSVNTPKDPDHPTPEQRAGTVKARLRQVLKNVEMFELGLAFYRTGQYDRAVSAFRRFLAYFPSREVAHNLAASHHQLAMKYYAGKAGGAPPLFRMSVAIDPRTRAGDIAQRGAEDAEYLFRVHLKEAIELYQRAIGQDPGYVRSYDNLACAFILRGEEGDAYRAVVMLKDSLRIAPARKEALNTLGVAFFHTENPEKAKGCFLEALKIDPAYDLALYNLGRLALERGDESECRRHWLEYLKLDRKTPWAAAARKTLGVEGPADSSPQGVEHERENVLGLQTGAYDEEVPKDWGTPETENVPLERYPYKINRFANHLMTVSQNKEIGLILAFRDFSGRTARNIGMGSSKQDVVARYGDPDRNLESLSGFTLVYETSGIAFNFQEGGLVSWTLF</sequence>
<dbReference type="RefSeq" id="WP_011700764.1">
    <property type="nucleotide sequence ID" value="NC_008554.1"/>
</dbReference>
<protein>
    <submittedName>
        <fullName evidence="11">Tetratricopeptide TPR_2 repeat protein</fullName>
    </submittedName>
</protein>
<dbReference type="GO" id="GO:0006508">
    <property type="term" value="P:proteolysis"/>
    <property type="evidence" value="ECO:0007669"/>
    <property type="project" value="UniProtKB-KW"/>
</dbReference>
<dbReference type="SMART" id="SM00028">
    <property type="entry name" value="TPR"/>
    <property type="match status" value="3"/>
</dbReference>
<dbReference type="Pfam" id="PF01435">
    <property type="entry name" value="Peptidase_M48"/>
    <property type="match status" value="1"/>
</dbReference>
<dbReference type="KEGG" id="sfu:Sfum_3982"/>
<dbReference type="SUPFAM" id="SSF48452">
    <property type="entry name" value="TPR-like"/>
    <property type="match status" value="1"/>
</dbReference>
<keyword evidence="3" id="KW-0479">Metal-binding</keyword>
<name>A0LQE7_SYNFM</name>
<dbReference type="InterPro" id="IPR001915">
    <property type="entry name" value="Peptidase_M48"/>
</dbReference>
<evidence type="ECO:0000259" key="10">
    <source>
        <dbReference type="Pfam" id="PF01435"/>
    </source>
</evidence>
<evidence type="ECO:0000256" key="1">
    <source>
        <dbReference type="ARBA" id="ARBA00001947"/>
    </source>
</evidence>
<dbReference type="PANTHER" id="PTHR44858">
    <property type="entry name" value="TETRATRICOPEPTIDE REPEAT PROTEIN 6"/>
    <property type="match status" value="1"/>
</dbReference>